<sequence length="571" mass="63348">MDQTPKPSTSGSKPSPISPKPGLKLSTFTEASGTSPSNPVTMNTIDQTPKPLSSPSRLASLTTPSSVDGQDDEPDHGITGRLEDSSTLKRRKREYELHNEETPPLLKEQKNAELINSNVNEGHIIGNVGTRTMRNKKNATGQSNPDTKLTSNSSRKELDQLGTPPPDKTVKPKNPKSTGSKKRKREETKESDIDIVNNQTQLGSSKETLPSAMNNHSILDSQDNTPSSSTSGTGIQQPSGVIPGQRIIKLYLSPAHLARLSAEQEAVKEIQEAARRAAQAARRAARQGARRAAQEAATENVEVSPQNPPSSSSTAPKKKIPTKQNLTKKNNAKQKTQKKKKVPYYPVKADEVEADFPNDNVIKTKGQNGMLVERCYGDYFVPQNPSPSLLRAKQAESADSFTYKVYLPSSFTNILVHSSSMPKYFKYTTETVSEAGLQKKAKIERMIREANGEKLMFEFDPSLGENEEIERQFANEFKFGASSERDRALEKDLRSRMKLAMTELKSIRENGLPFKEMRRYSLNFAEPTKKERIVELKQTILQQIEKERNSETYEGSNERNSNRGGRCAATP</sequence>
<comment type="caution">
    <text evidence="2">The sequence shown here is derived from an EMBL/GenBank/DDBJ whole genome shotgun (WGS) entry which is preliminary data.</text>
</comment>
<protein>
    <submittedName>
        <fullName evidence="2">Uncharacterized protein</fullName>
    </submittedName>
</protein>
<feature type="region of interest" description="Disordered" evidence="1">
    <location>
        <begin position="1"/>
        <end position="240"/>
    </location>
</feature>
<feature type="compositionally biased region" description="Polar residues" evidence="1">
    <location>
        <begin position="196"/>
        <end position="239"/>
    </location>
</feature>
<feature type="compositionally biased region" description="Polar residues" evidence="1">
    <location>
        <begin position="27"/>
        <end position="68"/>
    </location>
</feature>
<feature type="compositionally biased region" description="Basic and acidic residues" evidence="1">
    <location>
        <begin position="546"/>
        <end position="561"/>
    </location>
</feature>
<feature type="region of interest" description="Disordered" evidence="1">
    <location>
        <begin position="546"/>
        <end position="571"/>
    </location>
</feature>
<feature type="region of interest" description="Disordered" evidence="1">
    <location>
        <begin position="281"/>
        <end position="342"/>
    </location>
</feature>
<feature type="compositionally biased region" description="Basic residues" evidence="1">
    <location>
        <begin position="171"/>
        <end position="184"/>
    </location>
</feature>
<dbReference type="Proteomes" id="UP000249056">
    <property type="component" value="Unassembled WGS sequence"/>
</dbReference>
<feature type="compositionally biased region" description="Basic and acidic residues" evidence="1">
    <location>
        <begin position="75"/>
        <end position="111"/>
    </location>
</feature>
<dbReference type="EMBL" id="QKRW01000011">
    <property type="protein sequence ID" value="RAL65268.1"/>
    <property type="molecule type" value="Genomic_DNA"/>
</dbReference>
<name>A0A395IZM5_9HELO</name>
<keyword evidence="3" id="KW-1185">Reference proteome</keyword>
<dbReference type="OrthoDB" id="3561202at2759"/>
<feature type="compositionally biased region" description="Low complexity" evidence="1">
    <location>
        <begin position="1"/>
        <end position="26"/>
    </location>
</feature>
<reference evidence="2 3" key="1">
    <citation type="submission" date="2018-06" db="EMBL/GenBank/DDBJ databases">
        <title>Genome Sequence of the Brown Rot Fungal Pathogen Monilinia fructigena.</title>
        <authorList>
            <person name="Landi L."/>
            <person name="De Miccolis Angelini R.M."/>
            <person name="Pollastro S."/>
            <person name="Abate D."/>
            <person name="Faretra F."/>
            <person name="Romanazzi G."/>
        </authorList>
    </citation>
    <scope>NUCLEOTIDE SEQUENCE [LARGE SCALE GENOMIC DNA]</scope>
    <source>
        <strain evidence="2 3">Mfrg269</strain>
    </source>
</reference>
<proteinExistence type="predicted"/>
<feature type="compositionally biased region" description="Polar residues" evidence="1">
    <location>
        <begin position="138"/>
        <end position="153"/>
    </location>
</feature>
<organism evidence="2 3">
    <name type="scientific">Monilinia fructigena</name>
    <dbReference type="NCBI Taxonomy" id="38457"/>
    <lineage>
        <taxon>Eukaryota</taxon>
        <taxon>Fungi</taxon>
        <taxon>Dikarya</taxon>
        <taxon>Ascomycota</taxon>
        <taxon>Pezizomycotina</taxon>
        <taxon>Leotiomycetes</taxon>
        <taxon>Helotiales</taxon>
        <taxon>Sclerotiniaceae</taxon>
        <taxon>Monilinia</taxon>
    </lineage>
</organism>
<evidence type="ECO:0000313" key="3">
    <source>
        <dbReference type="Proteomes" id="UP000249056"/>
    </source>
</evidence>
<gene>
    <name evidence="2" type="ORF">DID88_001373</name>
</gene>
<accession>A0A395IZM5</accession>
<evidence type="ECO:0000256" key="1">
    <source>
        <dbReference type="SAM" id="MobiDB-lite"/>
    </source>
</evidence>
<dbReference type="AlphaFoldDB" id="A0A395IZM5"/>
<evidence type="ECO:0000313" key="2">
    <source>
        <dbReference type="EMBL" id="RAL65268.1"/>
    </source>
</evidence>
<feature type="compositionally biased region" description="Basic residues" evidence="1">
    <location>
        <begin position="330"/>
        <end position="342"/>
    </location>
</feature>